<dbReference type="AlphaFoldDB" id="A0A8J6ZJL4"/>
<reference evidence="1" key="1">
    <citation type="submission" date="2020-10" db="EMBL/GenBank/DDBJ databases">
        <authorList>
            <person name="Castelo-Branco R."/>
            <person name="Eusebio N."/>
            <person name="Adriana R."/>
            <person name="Vieira A."/>
            <person name="Brugerolle De Fraissinette N."/>
            <person name="Rezende De Castro R."/>
            <person name="Schneider M.P."/>
            <person name="Vasconcelos V."/>
            <person name="Leao P.N."/>
        </authorList>
    </citation>
    <scope>NUCLEOTIDE SEQUENCE</scope>
    <source>
        <strain evidence="1">LEGE 12446</strain>
    </source>
</reference>
<dbReference type="Pfam" id="PF10387">
    <property type="entry name" value="DUF2442"/>
    <property type="match status" value="1"/>
</dbReference>
<accession>A0A8J6ZJL4</accession>
<evidence type="ECO:0000313" key="1">
    <source>
        <dbReference type="EMBL" id="MBE9022520.1"/>
    </source>
</evidence>
<organism evidence="1 2">
    <name type="scientific">Desmonostoc muscorum LEGE 12446</name>
    <dbReference type="NCBI Taxonomy" id="1828758"/>
    <lineage>
        <taxon>Bacteria</taxon>
        <taxon>Bacillati</taxon>
        <taxon>Cyanobacteriota</taxon>
        <taxon>Cyanophyceae</taxon>
        <taxon>Nostocales</taxon>
        <taxon>Nostocaceae</taxon>
        <taxon>Desmonostoc</taxon>
    </lineage>
</organism>
<protein>
    <submittedName>
        <fullName evidence="1">DUF2442 domain-containing protein</fullName>
    </submittedName>
</protein>
<sequence length="95" mass="11107">MLYPRIYQVKAIDDTTLVIEFTNQEVKKYDVRHLLDTPMFSPLRQPAFFKNFKVEPGGYGIVWNEEIDLSEYELWKNGVSLMESQDKAGDTIEQS</sequence>
<dbReference type="RefSeq" id="WP_193915230.1">
    <property type="nucleotide sequence ID" value="NZ_JADEXS020000001.1"/>
</dbReference>
<comment type="caution">
    <text evidence="1">The sequence shown here is derived from an EMBL/GenBank/DDBJ whole genome shotgun (WGS) entry which is preliminary data.</text>
</comment>
<gene>
    <name evidence="1" type="ORF">IQ276_08805</name>
</gene>
<dbReference type="InterPro" id="IPR036782">
    <property type="entry name" value="NE0471-like_N"/>
</dbReference>
<name>A0A8J6ZJL4_DESMC</name>
<dbReference type="EMBL" id="JADEXS010000085">
    <property type="protein sequence ID" value="MBE9022520.1"/>
    <property type="molecule type" value="Genomic_DNA"/>
</dbReference>
<dbReference type="Gene3D" id="3.30.2020.10">
    <property type="entry name" value="NE0471-like N-terminal domain"/>
    <property type="match status" value="1"/>
</dbReference>
<dbReference type="InterPro" id="IPR018841">
    <property type="entry name" value="DUF2442"/>
</dbReference>
<dbReference type="SUPFAM" id="SSF143880">
    <property type="entry name" value="NE0471 N-terminal domain-like"/>
    <property type="match status" value="1"/>
</dbReference>
<proteinExistence type="predicted"/>
<keyword evidence="2" id="KW-1185">Reference proteome</keyword>
<evidence type="ECO:0000313" key="2">
    <source>
        <dbReference type="Proteomes" id="UP000622533"/>
    </source>
</evidence>
<dbReference type="Proteomes" id="UP000622533">
    <property type="component" value="Unassembled WGS sequence"/>
</dbReference>